<dbReference type="InterPro" id="IPR009050">
    <property type="entry name" value="Globin-like_sf"/>
</dbReference>
<dbReference type="Gene3D" id="1.10.490.10">
    <property type="entry name" value="Globins"/>
    <property type="match status" value="1"/>
</dbReference>
<protein>
    <submittedName>
        <fullName evidence="1">Hemoglobin</fullName>
    </submittedName>
</protein>
<reference evidence="1 2" key="1">
    <citation type="submission" date="2016-10" db="EMBL/GenBank/DDBJ databases">
        <authorList>
            <person name="de Groot N.N."/>
        </authorList>
    </citation>
    <scope>NUCLEOTIDE SEQUENCE [LARGE SCALE GENOMIC DNA]</scope>
    <source>
        <strain evidence="1 2">MAR_2009_71</strain>
    </source>
</reference>
<dbReference type="InterPro" id="IPR012292">
    <property type="entry name" value="Globin/Proto"/>
</dbReference>
<accession>A0A1H4JI79</accession>
<dbReference type="GO" id="GO:0019825">
    <property type="term" value="F:oxygen binding"/>
    <property type="evidence" value="ECO:0007669"/>
    <property type="project" value="InterPro"/>
</dbReference>
<dbReference type="Proteomes" id="UP000183038">
    <property type="component" value="Unassembled WGS sequence"/>
</dbReference>
<evidence type="ECO:0000313" key="1">
    <source>
        <dbReference type="EMBL" id="SEB45328.1"/>
    </source>
</evidence>
<dbReference type="OrthoDB" id="25954at2"/>
<dbReference type="RefSeq" id="WP_058106096.1">
    <property type="nucleotide sequence ID" value="NZ_FNTB01000001.1"/>
</dbReference>
<dbReference type="EMBL" id="FNTB01000001">
    <property type="protein sequence ID" value="SEB45328.1"/>
    <property type="molecule type" value="Genomic_DNA"/>
</dbReference>
<organism evidence="1 2">
    <name type="scientific">Maribacter dokdonensis</name>
    <dbReference type="NCBI Taxonomy" id="320912"/>
    <lineage>
        <taxon>Bacteria</taxon>
        <taxon>Pseudomonadati</taxon>
        <taxon>Bacteroidota</taxon>
        <taxon>Flavobacteriia</taxon>
        <taxon>Flavobacteriales</taxon>
        <taxon>Flavobacteriaceae</taxon>
        <taxon>Maribacter</taxon>
    </lineage>
</organism>
<sequence>MTKITNRDDVSLLVHTFYDKIRQHELLGPIFNGHISEEQWPAHLSKLTDFWESNLFGVRTFRGSPSKAHVNVDKNLNHTISQNHFAQWLQLWFETINELFEGELADRAKEMARRMSTGQYIHIWQNRPRE</sequence>
<dbReference type="AlphaFoldDB" id="A0A1H4JI79"/>
<name>A0A1H4JI79_9FLAO</name>
<proteinExistence type="predicted"/>
<gene>
    <name evidence="1" type="ORF">SAMN05192540_0358</name>
</gene>
<dbReference type="SUPFAM" id="SSF46458">
    <property type="entry name" value="Globin-like"/>
    <property type="match status" value="1"/>
</dbReference>
<dbReference type="CDD" id="cd08916">
    <property type="entry name" value="TrHb3_P"/>
    <property type="match status" value="1"/>
</dbReference>
<dbReference type="GO" id="GO:0020037">
    <property type="term" value="F:heme binding"/>
    <property type="evidence" value="ECO:0007669"/>
    <property type="project" value="InterPro"/>
</dbReference>
<evidence type="ECO:0000313" key="2">
    <source>
        <dbReference type="Proteomes" id="UP000183038"/>
    </source>
</evidence>